<dbReference type="AlphaFoldDB" id="A0A915IUF0"/>
<accession>A0A915IUF0</accession>
<evidence type="ECO:0000313" key="1">
    <source>
        <dbReference type="Proteomes" id="UP000887565"/>
    </source>
</evidence>
<organism evidence="1 2">
    <name type="scientific">Romanomermis culicivorax</name>
    <name type="common">Nematode worm</name>
    <dbReference type="NCBI Taxonomy" id="13658"/>
    <lineage>
        <taxon>Eukaryota</taxon>
        <taxon>Metazoa</taxon>
        <taxon>Ecdysozoa</taxon>
        <taxon>Nematoda</taxon>
        <taxon>Enoplea</taxon>
        <taxon>Dorylaimia</taxon>
        <taxon>Mermithida</taxon>
        <taxon>Mermithoidea</taxon>
        <taxon>Mermithidae</taxon>
        <taxon>Romanomermis</taxon>
    </lineage>
</organism>
<sequence>MLEKCLNASAIQMVKTSQLIIGYEWISYEAQQDVKDELLTIIIKNNIKDKKGCSPDQIKEA</sequence>
<reference evidence="2" key="1">
    <citation type="submission" date="2022-11" db="UniProtKB">
        <authorList>
            <consortium name="WormBaseParasite"/>
        </authorList>
    </citation>
    <scope>IDENTIFICATION</scope>
</reference>
<dbReference type="WBParaSite" id="nRc.2.0.1.t17688-RA">
    <property type="protein sequence ID" value="nRc.2.0.1.t17688-RA"/>
    <property type="gene ID" value="nRc.2.0.1.g17688"/>
</dbReference>
<proteinExistence type="predicted"/>
<dbReference type="Proteomes" id="UP000887565">
    <property type="component" value="Unplaced"/>
</dbReference>
<name>A0A915IUF0_ROMCU</name>
<evidence type="ECO:0000313" key="2">
    <source>
        <dbReference type="WBParaSite" id="nRc.2.0.1.t17688-RA"/>
    </source>
</evidence>
<keyword evidence="1" id="KW-1185">Reference proteome</keyword>
<protein>
    <submittedName>
        <fullName evidence="2">Uncharacterized protein</fullName>
    </submittedName>
</protein>